<reference evidence="1" key="1">
    <citation type="submission" date="2021-01" db="EMBL/GenBank/DDBJ databases">
        <authorList>
            <person name="Corre E."/>
            <person name="Pelletier E."/>
            <person name="Niang G."/>
            <person name="Scheremetjew M."/>
            <person name="Finn R."/>
            <person name="Kale V."/>
            <person name="Holt S."/>
            <person name="Cochrane G."/>
            <person name="Meng A."/>
            <person name="Brown T."/>
            <person name="Cohen L."/>
        </authorList>
    </citation>
    <scope>NUCLEOTIDE SEQUENCE</scope>
    <source>
        <strain evidence="1">SoJaBio B1-5/56/2</strain>
    </source>
</reference>
<evidence type="ECO:0000313" key="1">
    <source>
        <dbReference type="EMBL" id="CAE2320294.1"/>
    </source>
</evidence>
<accession>A0A7S4P132</accession>
<name>A0A7S4P132_9EUKA</name>
<dbReference type="AlphaFoldDB" id="A0A7S4P132"/>
<dbReference type="Gene3D" id="3.40.50.2000">
    <property type="entry name" value="Glycogen Phosphorylase B"/>
    <property type="match status" value="1"/>
</dbReference>
<dbReference type="EMBL" id="HBKR01027125">
    <property type="protein sequence ID" value="CAE2320294.1"/>
    <property type="molecule type" value="Transcribed_RNA"/>
</dbReference>
<protein>
    <submittedName>
        <fullName evidence="1">Uncharacterized protein</fullName>
    </submittedName>
</protein>
<organism evidence="1">
    <name type="scientific">Paramoeba aestuarina</name>
    <dbReference type="NCBI Taxonomy" id="180227"/>
    <lineage>
        <taxon>Eukaryota</taxon>
        <taxon>Amoebozoa</taxon>
        <taxon>Discosea</taxon>
        <taxon>Flabellinia</taxon>
        <taxon>Dactylopodida</taxon>
        <taxon>Paramoebidae</taxon>
        <taxon>Paramoeba</taxon>
    </lineage>
</organism>
<sequence>MTVSLACLVREEAIEPLQNVQLSPSSIRVWIPIASNYLAMWGIFEHAQVIPSTTGGEWVVLNDYNFPKFSSWESRQMAKRIVSPTYIDENLFLYISRVSQGKGQFEWVSAIKKVPEIYEGKQFRFFISRPLTTKGVAKPDRSVMTNFIHSVDAAKKGSPPGMFQFIERKAPFAEIEGNLTSARGLVHLATFDRNPRVIYEALSYDLPVFVSVQSMPYQGFECAPPSFIYIVDATRNAKDLAEEFQIYDRVTANKSLTASHLRKVVRALTPKITYACVCEALGVCDDPPDSQFYSDLSSVYSTPGIKQSGLRLPPVEGGCPLGRNLEGIQCDRSEIFSCLRWVAWMTHKERKQIHNLFSQNTTTKKLFGKHFAEIKKADCYDEHRRAIFLGSIRSTKPDHSPTSFLGSMLRGAWVGGA</sequence>
<proteinExistence type="predicted"/>
<gene>
    <name evidence="1" type="ORF">NAES01612_LOCUS17732</name>
</gene>